<dbReference type="PANTHER" id="PTHR22776:SF49">
    <property type="entry name" value="MARVEL DOMAIN-CONTAINING PROTEIN"/>
    <property type="match status" value="1"/>
</dbReference>
<dbReference type="Proteomes" id="UP001152747">
    <property type="component" value="Unassembled WGS sequence"/>
</dbReference>
<accession>A0A9P1I6I9</accession>
<sequence>MENEKGSIDGVSISTLDPNSNSDPNETQMTTVAMTPSPTSSSNSSTPSPPPLPPPILKNGAKIRKKEKEEEEFDEIEDENIGNEKMEKEKRKIHVAKVRNIQNFFHTSKFLIMSRYHTTTTVVETTEYITNDGPAVRIEFPRLDCDYIRTIGGILKCCCIILCFFTMIFVMMGPAFHESISWVTFVASIGLFFTSVLLVLYLFRVVDTFPKINWIVIEMVYCFTWTVFFFIAACICASLAYQNQKHSTFAFAAACFFAFGAMIAYGLDCYLKFLSWRHNEKATGGPNPIVIQQQRRSTNDYV</sequence>
<dbReference type="InterPro" id="IPR008253">
    <property type="entry name" value="Marvel"/>
</dbReference>
<dbReference type="InterPro" id="IPR050578">
    <property type="entry name" value="MARVEL-CKLF_proteins"/>
</dbReference>
<dbReference type="AlphaFoldDB" id="A0A9P1I6I9"/>
<keyword evidence="2 5" id="KW-0812">Transmembrane</keyword>
<feature type="transmembrane region" description="Helical" evidence="7">
    <location>
        <begin position="153"/>
        <end position="176"/>
    </location>
</feature>
<dbReference type="PROSITE" id="PS51225">
    <property type="entry name" value="MARVEL"/>
    <property type="match status" value="1"/>
</dbReference>
<feature type="transmembrane region" description="Helical" evidence="7">
    <location>
        <begin position="215"/>
        <end position="241"/>
    </location>
</feature>
<feature type="compositionally biased region" description="Pro residues" evidence="6">
    <location>
        <begin position="47"/>
        <end position="56"/>
    </location>
</feature>
<gene>
    <name evidence="9" type="ORF">CAMP_LOCUS1839</name>
</gene>
<evidence type="ECO:0000256" key="2">
    <source>
        <dbReference type="ARBA" id="ARBA00022692"/>
    </source>
</evidence>
<feature type="compositionally biased region" description="Polar residues" evidence="6">
    <location>
        <begin position="12"/>
        <end position="34"/>
    </location>
</feature>
<organism evidence="9 10">
    <name type="scientific">Caenorhabditis angaria</name>
    <dbReference type="NCBI Taxonomy" id="860376"/>
    <lineage>
        <taxon>Eukaryota</taxon>
        <taxon>Metazoa</taxon>
        <taxon>Ecdysozoa</taxon>
        <taxon>Nematoda</taxon>
        <taxon>Chromadorea</taxon>
        <taxon>Rhabditida</taxon>
        <taxon>Rhabditina</taxon>
        <taxon>Rhabditomorpha</taxon>
        <taxon>Rhabditoidea</taxon>
        <taxon>Rhabditidae</taxon>
        <taxon>Peloderinae</taxon>
        <taxon>Caenorhabditis</taxon>
    </lineage>
</organism>
<evidence type="ECO:0000259" key="8">
    <source>
        <dbReference type="PROSITE" id="PS51225"/>
    </source>
</evidence>
<feature type="region of interest" description="Disordered" evidence="6">
    <location>
        <begin position="1"/>
        <end position="81"/>
    </location>
</feature>
<feature type="domain" description="MARVEL" evidence="8">
    <location>
        <begin position="147"/>
        <end position="277"/>
    </location>
</feature>
<evidence type="ECO:0000313" key="9">
    <source>
        <dbReference type="EMBL" id="CAI5439202.1"/>
    </source>
</evidence>
<dbReference type="OrthoDB" id="10028364at2759"/>
<name>A0A9P1I6I9_9PELO</name>
<dbReference type="PANTHER" id="PTHR22776">
    <property type="entry name" value="MARVEL-CONTAINING POTENTIAL LIPID RAFT-ASSOCIATED PROTEIN"/>
    <property type="match status" value="1"/>
</dbReference>
<feature type="compositionally biased region" description="Low complexity" evidence="6">
    <location>
        <begin position="35"/>
        <end position="46"/>
    </location>
</feature>
<dbReference type="Pfam" id="PF01284">
    <property type="entry name" value="MARVEL"/>
    <property type="match status" value="1"/>
</dbReference>
<keyword evidence="3 7" id="KW-1133">Transmembrane helix</keyword>
<evidence type="ECO:0000256" key="1">
    <source>
        <dbReference type="ARBA" id="ARBA00004141"/>
    </source>
</evidence>
<evidence type="ECO:0000256" key="7">
    <source>
        <dbReference type="SAM" id="Phobius"/>
    </source>
</evidence>
<feature type="transmembrane region" description="Helical" evidence="7">
    <location>
        <begin position="247"/>
        <end position="267"/>
    </location>
</feature>
<proteinExistence type="predicted"/>
<evidence type="ECO:0000313" key="10">
    <source>
        <dbReference type="Proteomes" id="UP001152747"/>
    </source>
</evidence>
<protein>
    <recommendedName>
        <fullName evidence="8">MARVEL domain-containing protein</fullName>
    </recommendedName>
</protein>
<feature type="transmembrane region" description="Helical" evidence="7">
    <location>
        <begin position="182"/>
        <end position="203"/>
    </location>
</feature>
<keyword evidence="4 5" id="KW-0472">Membrane</keyword>
<evidence type="ECO:0000256" key="4">
    <source>
        <dbReference type="ARBA" id="ARBA00023136"/>
    </source>
</evidence>
<reference evidence="9" key="1">
    <citation type="submission" date="2022-11" db="EMBL/GenBank/DDBJ databases">
        <authorList>
            <person name="Kikuchi T."/>
        </authorList>
    </citation>
    <scope>NUCLEOTIDE SEQUENCE</scope>
    <source>
        <strain evidence="9">PS1010</strain>
    </source>
</reference>
<evidence type="ECO:0000256" key="5">
    <source>
        <dbReference type="PROSITE-ProRule" id="PRU00581"/>
    </source>
</evidence>
<evidence type="ECO:0000256" key="6">
    <source>
        <dbReference type="SAM" id="MobiDB-lite"/>
    </source>
</evidence>
<keyword evidence="10" id="KW-1185">Reference proteome</keyword>
<feature type="compositionally biased region" description="Acidic residues" evidence="6">
    <location>
        <begin position="69"/>
        <end position="81"/>
    </location>
</feature>
<dbReference type="Gene3D" id="1.20.1250.20">
    <property type="entry name" value="MFS general substrate transporter like domains"/>
    <property type="match status" value="1"/>
</dbReference>
<dbReference type="EMBL" id="CANHGI010000001">
    <property type="protein sequence ID" value="CAI5439202.1"/>
    <property type="molecule type" value="Genomic_DNA"/>
</dbReference>
<comment type="caution">
    <text evidence="9">The sequence shown here is derived from an EMBL/GenBank/DDBJ whole genome shotgun (WGS) entry which is preliminary data.</text>
</comment>
<comment type="subcellular location">
    <subcellularLocation>
        <location evidence="1">Membrane</location>
        <topology evidence="1">Multi-pass membrane protein</topology>
    </subcellularLocation>
</comment>
<dbReference type="GO" id="GO:0016020">
    <property type="term" value="C:membrane"/>
    <property type="evidence" value="ECO:0007669"/>
    <property type="project" value="UniProtKB-SubCell"/>
</dbReference>
<evidence type="ECO:0000256" key="3">
    <source>
        <dbReference type="ARBA" id="ARBA00022989"/>
    </source>
</evidence>
<dbReference type="InterPro" id="IPR036259">
    <property type="entry name" value="MFS_trans_sf"/>
</dbReference>